<dbReference type="HOGENOM" id="CLU_1738648_0_0_5"/>
<name>M9RIS3_9RHOB</name>
<reference evidence="2 3" key="1">
    <citation type="journal article" date="2013" name="PLoS ONE">
        <title>Poles Apart: Arctic and Antarctic Octadecabacter strains Share High Genome Plasticity and a New Type of Xanthorhodopsin.</title>
        <authorList>
            <person name="Vollmers J."/>
            <person name="Voget S."/>
            <person name="Dietrich S."/>
            <person name="Gollnow K."/>
            <person name="Smits M."/>
            <person name="Meyer K."/>
            <person name="Brinkhoff T."/>
            <person name="Simon M."/>
            <person name="Daniel R."/>
        </authorList>
    </citation>
    <scope>NUCLEOTIDE SEQUENCE [LARGE SCALE GENOMIC DNA]</scope>
    <source>
        <strain evidence="2 3">307</strain>
        <plasmid evidence="2">pOA307_63</plasmid>
    </source>
</reference>
<evidence type="ECO:0000313" key="2">
    <source>
        <dbReference type="EMBL" id="AGI70276.1"/>
    </source>
</evidence>
<evidence type="ECO:0000313" key="3">
    <source>
        <dbReference type="Proteomes" id="UP000005307"/>
    </source>
</evidence>
<keyword evidence="2" id="KW-0614">Plasmid</keyword>
<proteinExistence type="predicted"/>
<dbReference type="KEGG" id="oat:OAN307_63p00600"/>
<accession>M9RIS3</accession>
<dbReference type="AlphaFoldDB" id="M9RIS3"/>
<evidence type="ECO:0000256" key="1">
    <source>
        <dbReference type="SAM" id="MobiDB-lite"/>
    </source>
</evidence>
<sequence length="150" mass="16268">MAPARKRGRIGGSPPDLTASQKGEVRRLRDEEQWPLPSGGMAIVLHGDLLPAWPHFGQRSIRTAVASAGLRMFADKISGSTREWHELDKLLEQLRKSVIPAVTPSSIAVFITSALRPIRSGVMFCVSSTADAVYIRDVPAGKIINPGKIC</sequence>
<feature type="region of interest" description="Disordered" evidence="1">
    <location>
        <begin position="1"/>
        <end position="25"/>
    </location>
</feature>
<dbReference type="Proteomes" id="UP000005307">
    <property type="component" value="Plasmid pOA307_63"/>
</dbReference>
<keyword evidence="3" id="KW-1185">Reference proteome</keyword>
<gene>
    <name evidence="2" type="ORF">OAN307_63p00600</name>
</gene>
<organism evidence="2 3">
    <name type="scientific">Octadecabacter antarcticus 307</name>
    <dbReference type="NCBI Taxonomy" id="391626"/>
    <lineage>
        <taxon>Bacteria</taxon>
        <taxon>Pseudomonadati</taxon>
        <taxon>Pseudomonadota</taxon>
        <taxon>Alphaproteobacteria</taxon>
        <taxon>Rhodobacterales</taxon>
        <taxon>Roseobacteraceae</taxon>
        <taxon>Octadecabacter</taxon>
    </lineage>
</organism>
<protein>
    <submittedName>
        <fullName evidence="2">Uncharacterized protein</fullName>
    </submittedName>
</protein>
<geneLocation type="plasmid" evidence="2 3">
    <name>pOA307_63</name>
</geneLocation>
<dbReference type="EMBL" id="CP003741">
    <property type="protein sequence ID" value="AGI70276.1"/>
    <property type="molecule type" value="Genomic_DNA"/>
</dbReference>